<sequence>MDSFALKAFTSHAGSCDPEDAIHLPQLLPPNGQTRKLSILVNSSGRYTSMQIHGMKKIPCSNVSHGARIAYDKQCVADLSDIPPGTTDILITLDDDFREETTRLKVMIPPPGL</sequence>
<keyword evidence="2" id="KW-1185">Reference proteome</keyword>
<proteinExistence type="predicted"/>
<protein>
    <submittedName>
        <fullName evidence="1">Uncharacterized protein</fullName>
    </submittedName>
</protein>
<dbReference type="Proteomes" id="UP001194469">
    <property type="component" value="Unassembled WGS sequence"/>
</dbReference>
<evidence type="ECO:0000313" key="2">
    <source>
        <dbReference type="Proteomes" id="UP001194469"/>
    </source>
</evidence>
<dbReference type="RefSeq" id="WP_196608556.1">
    <property type="nucleotide sequence ID" value="NZ_VRYY01000111.1"/>
</dbReference>
<dbReference type="EMBL" id="VRYY01000111">
    <property type="protein sequence ID" value="MBG3876402.1"/>
    <property type="molecule type" value="Genomic_DNA"/>
</dbReference>
<name>A0ABS0J2L9_9BACT</name>
<accession>A0ABS0J2L9</accession>
<reference evidence="1 2" key="1">
    <citation type="submission" date="2019-08" db="EMBL/GenBank/DDBJ databases">
        <authorList>
            <person name="Luo N."/>
        </authorList>
    </citation>
    <scope>NUCLEOTIDE SEQUENCE [LARGE SCALE GENOMIC DNA]</scope>
    <source>
        <strain evidence="1 2">NCIMB 9442</strain>
    </source>
</reference>
<comment type="caution">
    <text evidence="1">The sequence shown here is derived from an EMBL/GenBank/DDBJ whole genome shotgun (WGS) entry which is preliminary data.</text>
</comment>
<organism evidence="1 2">
    <name type="scientific">Nitratidesulfovibrio oxamicus</name>
    <dbReference type="NCBI Taxonomy" id="32016"/>
    <lineage>
        <taxon>Bacteria</taxon>
        <taxon>Pseudomonadati</taxon>
        <taxon>Thermodesulfobacteriota</taxon>
        <taxon>Desulfovibrionia</taxon>
        <taxon>Desulfovibrionales</taxon>
        <taxon>Desulfovibrionaceae</taxon>
        <taxon>Nitratidesulfovibrio</taxon>
    </lineage>
</organism>
<evidence type="ECO:0000313" key="1">
    <source>
        <dbReference type="EMBL" id="MBG3876402.1"/>
    </source>
</evidence>
<gene>
    <name evidence="1" type="ORF">FVW20_05010</name>
</gene>